<proteinExistence type="predicted"/>
<reference evidence="1 2" key="1">
    <citation type="journal article" date="2018" name="PLoS ONE">
        <title>The draft genome of Kipferlia bialata reveals reductive genome evolution in fornicate parasites.</title>
        <authorList>
            <person name="Tanifuji G."/>
            <person name="Takabayashi S."/>
            <person name="Kume K."/>
            <person name="Takagi M."/>
            <person name="Nakayama T."/>
            <person name="Kamikawa R."/>
            <person name="Inagaki Y."/>
            <person name="Hashimoto T."/>
        </authorList>
    </citation>
    <scope>NUCLEOTIDE SEQUENCE [LARGE SCALE GENOMIC DNA]</scope>
    <source>
        <strain evidence="1">NY0173</strain>
    </source>
</reference>
<accession>A0A9K3DCD4</accession>
<dbReference type="Proteomes" id="UP000265618">
    <property type="component" value="Unassembled WGS sequence"/>
</dbReference>
<evidence type="ECO:0000313" key="2">
    <source>
        <dbReference type="Proteomes" id="UP000265618"/>
    </source>
</evidence>
<feature type="non-terminal residue" evidence="1">
    <location>
        <position position="61"/>
    </location>
</feature>
<dbReference type="EMBL" id="BDIP01009665">
    <property type="protein sequence ID" value="GIQ92420.1"/>
    <property type="molecule type" value="Genomic_DNA"/>
</dbReference>
<gene>
    <name evidence="1" type="ORF">KIPB_016183</name>
</gene>
<comment type="caution">
    <text evidence="1">The sequence shown here is derived from an EMBL/GenBank/DDBJ whole genome shotgun (WGS) entry which is preliminary data.</text>
</comment>
<protein>
    <submittedName>
        <fullName evidence="1">Uncharacterized protein</fullName>
    </submittedName>
</protein>
<feature type="non-terminal residue" evidence="1">
    <location>
        <position position="1"/>
    </location>
</feature>
<keyword evidence="2" id="KW-1185">Reference proteome</keyword>
<sequence length="61" mass="6565">TQSHASHQLSFDTSVSAVAYDKEKLIVLLESGTVCIYDEEYNCQVMQSVLPGGSAMSVSPL</sequence>
<name>A0A9K3DCD4_9EUKA</name>
<evidence type="ECO:0000313" key="1">
    <source>
        <dbReference type="EMBL" id="GIQ92420.1"/>
    </source>
</evidence>
<dbReference type="AlphaFoldDB" id="A0A9K3DCD4"/>
<organism evidence="1 2">
    <name type="scientific">Kipferlia bialata</name>
    <dbReference type="NCBI Taxonomy" id="797122"/>
    <lineage>
        <taxon>Eukaryota</taxon>
        <taxon>Metamonada</taxon>
        <taxon>Carpediemonas-like organisms</taxon>
        <taxon>Kipferlia</taxon>
    </lineage>
</organism>